<dbReference type="AlphaFoldDB" id="A0A7N0UC83"/>
<evidence type="ECO:0000256" key="1">
    <source>
        <dbReference type="ARBA" id="ARBA00023002"/>
    </source>
</evidence>
<dbReference type="EnsemblPlants" id="Kaladp0060s0148.1.v1.1">
    <property type="protein sequence ID" value="Kaladp0060s0148.1.v1.1"/>
    <property type="gene ID" value="Kaladp0060s0148.v1.1"/>
</dbReference>
<keyword evidence="5" id="KW-1185">Reference proteome</keyword>
<keyword evidence="2" id="KW-0812">Transmembrane</keyword>
<dbReference type="InterPro" id="IPR050369">
    <property type="entry name" value="RBOH/FRE"/>
</dbReference>
<dbReference type="Gramene" id="Kaladp0060s0148.1.v1.1">
    <property type="protein sequence ID" value="Kaladp0060s0148.1.v1.1"/>
    <property type="gene ID" value="Kaladp0060s0148.v1.1"/>
</dbReference>
<accession>A0A7N0UC83</accession>
<dbReference type="InterPro" id="IPR013121">
    <property type="entry name" value="Fe_red_NAD-bd_6"/>
</dbReference>
<reference evidence="4" key="1">
    <citation type="submission" date="2021-01" db="UniProtKB">
        <authorList>
            <consortium name="EnsemblPlants"/>
        </authorList>
    </citation>
    <scope>IDENTIFICATION</scope>
</reference>
<dbReference type="Proteomes" id="UP000594263">
    <property type="component" value="Unplaced"/>
</dbReference>
<evidence type="ECO:0000313" key="5">
    <source>
        <dbReference type="Proteomes" id="UP000594263"/>
    </source>
</evidence>
<dbReference type="Gene3D" id="3.40.50.80">
    <property type="entry name" value="Nucleotide-binding domain of ferredoxin-NADP reductase (FNR) module"/>
    <property type="match status" value="2"/>
</dbReference>
<dbReference type="PANTHER" id="PTHR11972">
    <property type="entry name" value="NADPH OXIDASE"/>
    <property type="match status" value="1"/>
</dbReference>
<feature type="domain" description="Ferric reductase NAD binding" evidence="3">
    <location>
        <begin position="16"/>
        <end position="295"/>
    </location>
</feature>
<name>A0A7N0UC83_KALFE</name>
<dbReference type="Pfam" id="PF08030">
    <property type="entry name" value="NAD_binding_6"/>
    <property type="match status" value="1"/>
</dbReference>
<dbReference type="PANTHER" id="PTHR11972:SF41">
    <property type="entry name" value="FERRIC REDUCTION OXIDASE 2"/>
    <property type="match status" value="1"/>
</dbReference>
<dbReference type="GO" id="GO:0005886">
    <property type="term" value="C:plasma membrane"/>
    <property type="evidence" value="ECO:0007669"/>
    <property type="project" value="TreeGrafter"/>
</dbReference>
<feature type="transmembrane region" description="Helical" evidence="2">
    <location>
        <begin position="146"/>
        <end position="168"/>
    </location>
</feature>
<dbReference type="GO" id="GO:0000293">
    <property type="term" value="F:ferric-chelate reductase activity"/>
    <property type="evidence" value="ECO:0007669"/>
    <property type="project" value="TreeGrafter"/>
</dbReference>
<sequence>MVCGGISPADFLFDRHETLVMVSGGSGITPFMSVIRGLVHASSNAQKTPKVVFSPSPIPTLVRYPDRIIVLICAFKSSSDLAVLELLLPLSATCPATFANLDIRIEAYVTREREPSTESSKVVSTIWFKPKKSDTAISPTLGPNSWLFLAVIISSSFVMSLILIGFLTRYLIYPTDKNTDKIYSNSLKTLIYMASFCSSIVFAASAAFMWSKRRCDRDASQVNHTVTLPDSAHGSCRNDTVLESQPEKSLARVTNVRYGARPDLRRILSERGDGSSTGVLVCGPKEMQRDVASVCSAASAANIHLEFISFSW</sequence>
<keyword evidence="1" id="KW-0560">Oxidoreductase</keyword>
<proteinExistence type="predicted"/>
<dbReference type="SUPFAM" id="SSF52343">
    <property type="entry name" value="Ferredoxin reductase-like, C-terminal NADP-linked domain"/>
    <property type="match status" value="1"/>
</dbReference>
<evidence type="ECO:0000313" key="4">
    <source>
        <dbReference type="EnsemblPlants" id="Kaladp0060s0148.1.v1.1"/>
    </source>
</evidence>
<protein>
    <recommendedName>
        <fullName evidence="3">Ferric reductase NAD binding domain-containing protein</fullName>
    </recommendedName>
</protein>
<keyword evidence="2" id="KW-0472">Membrane</keyword>
<keyword evidence="2" id="KW-1133">Transmembrane helix</keyword>
<dbReference type="InterPro" id="IPR039261">
    <property type="entry name" value="FNR_nucleotide-bd"/>
</dbReference>
<evidence type="ECO:0000259" key="3">
    <source>
        <dbReference type="Pfam" id="PF08030"/>
    </source>
</evidence>
<organism evidence="4 5">
    <name type="scientific">Kalanchoe fedtschenkoi</name>
    <name type="common">Lavender scallops</name>
    <name type="synonym">South American air plant</name>
    <dbReference type="NCBI Taxonomy" id="63787"/>
    <lineage>
        <taxon>Eukaryota</taxon>
        <taxon>Viridiplantae</taxon>
        <taxon>Streptophyta</taxon>
        <taxon>Embryophyta</taxon>
        <taxon>Tracheophyta</taxon>
        <taxon>Spermatophyta</taxon>
        <taxon>Magnoliopsida</taxon>
        <taxon>eudicotyledons</taxon>
        <taxon>Gunneridae</taxon>
        <taxon>Pentapetalae</taxon>
        <taxon>Saxifragales</taxon>
        <taxon>Crassulaceae</taxon>
        <taxon>Kalanchoe</taxon>
    </lineage>
</organism>
<dbReference type="OMA" id="HEEYSKN"/>
<evidence type="ECO:0000256" key="2">
    <source>
        <dbReference type="SAM" id="Phobius"/>
    </source>
</evidence>
<feature type="transmembrane region" description="Helical" evidence="2">
    <location>
        <begin position="189"/>
        <end position="210"/>
    </location>
</feature>